<dbReference type="AlphaFoldDB" id="A0A7X9P1W0"/>
<dbReference type="InterPro" id="IPR053892">
    <property type="entry name" value="MoaF-like"/>
</dbReference>
<evidence type="ECO:0000313" key="2">
    <source>
        <dbReference type="EMBL" id="NME68006.1"/>
    </source>
</evidence>
<dbReference type="Pfam" id="PF22036">
    <property type="entry name" value="MoaF_like"/>
    <property type="match status" value="1"/>
</dbReference>
<keyword evidence="3" id="KW-1185">Reference proteome</keyword>
<dbReference type="Proteomes" id="UP000576082">
    <property type="component" value="Unassembled WGS sequence"/>
</dbReference>
<dbReference type="InterPro" id="IPR012674">
    <property type="entry name" value="Calycin"/>
</dbReference>
<evidence type="ECO:0000313" key="3">
    <source>
        <dbReference type="Proteomes" id="UP000576082"/>
    </source>
</evidence>
<dbReference type="Gene3D" id="2.40.128.20">
    <property type="match status" value="1"/>
</dbReference>
<name>A0A7X9P1W0_9BACT</name>
<proteinExistence type="predicted"/>
<sequence length="104" mass="11945">MNKKDLAGKTLVYAYDNGESYQLDFEEKLVKWTCIAGSAKGYSGTEIYDFAEVAPDILFVSWLEKSREVVSAVFNLNTMKVFCSYVYEMEKHQWEGKIISFSGR</sequence>
<reference evidence="2 3" key="1">
    <citation type="submission" date="2020-04" db="EMBL/GenBank/DDBJ databases">
        <title>Flammeovirga sp. SR4, a novel species isolated from seawater.</title>
        <authorList>
            <person name="Wang X."/>
        </authorList>
    </citation>
    <scope>NUCLEOTIDE SEQUENCE [LARGE SCALE GENOMIC DNA]</scope>
    <source>
        <strain evidence="2 3">ATCC 23126</strain>
    </source>
</reference>
<dbReference type="EMBL" id="JABANE010000017">
    <property type="protein sequence ID" value="NME68006.1"/>
    <property type="molecule type" value="Genomic_DNA"/>
</dbReference>
<accession>A0A7X9P1W0</accession>
<evidence type="ECO:0000259" key="1">
    <source>
        <dbReference type="Pfam" id="PF22036"/>
    </source>
</evidence>
<dbReference type="RefSeq" id="WP_169656320.1">
    <property type="nucleotide sequence ID" value="NZ_JABANE010000017.1"/>
</dbReference>
<gene>
    <name evidence="2" type="ORF">HHU12_08550</name>
</gene>
<feature type="domain" description="MoaF-like" evidence="1">
    <location>
        <begin position="7"/>
        <end position="95"/>
    </location>
</feature>
<protein>
    <recommendedName>
        <fullName evidence="1">MoaF-like domain-containing protein</fullName>
    </recommendedName>
</protein>
<comment type="caution">
    <text evidence="2">The sequence shown here is derived from an EMBL/GenBank/DDBJ whole genome shotgun (WGS) entry which is preliminary data.</text>
</comment>
<organism evidence="2 3">
    <name type="scientific">Flammeovirga aprica JL-4</name>
    <dbReference type="NCBI Taxonomy" id="694437"/>
    <lineage>
        <taxon>Bacteria</taxon>
        <taxon>Pseudomonadati</taxon>
        <taxon>Bacteroidota</taxon>
        <taxon>Cytophagia</taxon>
        <taxon>Cytophagales</taxon>
        <taxon>Flammeovirgaceae</taxon>
        <taxon>Flammeovirga</taxon>
    </lineage>
</organism>